<reference evidence="1 2" key="1">
    <citation type="journal article" date="2015" name="Int. J. Syst. Evol. Microbiol.">
        <title>Methanoculleus sediminis sp. nov., a methanogen from sediments near a submarine mud volcano.</title>
        <authorList>
            <person name="Chen S.C."/>
            <person name="Chen M.F."/>
            <person name="Lai M.C."/>
            <person name="Weng C.Y."/>
            <person name="Wu S.Y."/>
            <person name="Lin S."/>
            <person name="Yang T.F."/>
            <person name="Chen P.C."/>
        </authorList>
    </citation>
    <scope>NUCLEOTIDE SEQUENCE [LARGE SCALE GENOMIC DNA]</scope>
    <source>
        <strain evidence="1 2">S3Fa</strain>
    </source>
</reference>
<accession>A0A0H1R0N9</accession>
<protein>
    <submittedName>
        <fullName evidence="1">Uncharacterized protein</fullName>
    </submittedName>
</protein>
<sequence length="162" mass="17315">MNRKIACIIILMIGLVGALAYVISSAQEDVAVNTTTSSGKIVFQDSNSRGVFFLGEGSADFGANTTSSNIISLIETGMEASTFTVSWRSDQENKPSSAKKATFTLTVWDPAGIPHSTTQESEGINSGTLTVSCSPFEPGEGRFELTSTVHERRLNLPAVLHR</sequence>
<dbReference type="STRING" id="1550566.SZ63_07115"/>
<organism evidence="1 2">
    <name type="scientific">Methanoculleus sediminis</name>
    <dbReference type="NCBI Taxonomy" id="1550566"/>
    <lineage>
        <taxon>Archaea</taxon>
        <taxon>Methanobacteriati</taxon>
        <taxon>Methanobacteriota</taxon>
        <taxon>Stenosarchaea group</taxon>
        <taxon>Methanomicrobia</taxon>
        <taxon>Methanomicrobiales</taxon>
        <taxon>Methanomicrobiaceae</taxon>
        <taxon>Methanoculleus</taxon>
    </lineage>
</organism>
<dbReference type="Proteomes" id="UP000035301">
    <property type="component" value="Unassembled WGS sequence"/>
</dbReference>
<dbReference type="EMBL" id="JXOJ01000002">
    <property type="protein sequence ID" value="KLK88743.1"/>
    <property type="molecule type" value="Genomic_DNA"/>
</dbReference>
<dbReference type="RefSeq" id="WP_048183191.1">
    <property type="nucleotide sequence ID" value="NZ_JXOJ01000002.1"/>
</dbReference>
<dbReference type="PATRIC" id="fig|1550566.3.peg.1545"/>
<gene>
    <name evidence="1" type="ORF">SZ63_07115</name>
</gene>
<evidence type="ECO:0000313" key="1">
    <source>
        <dbReference type="EMBL" id="KLK88743.1"/>
    </source>
</evidence>
<keyword evidence="2" id="KW-1185">Reference proteome</keyword>
<dbReference type="OrthoDB" id="106261at2157"/>
<comment type="caution">
    <text evidence="1">The sequence shown here is derived from an EMBL/GenBank/DDBJ whole genome shotgun (WGS) entry which is preliminary data.</text>
</comment>
<evidence type="ECO:0000313" key="2">
    <source>
        <dbReference type="Proteomes" id="UP000035301"/>
    </source>
</evidence>
<name>A0A0H1R0N9_9EURY</name>
<proteinExistence type="predicted"/>
<dbReference type="AlphaFoldDB" id="A0A0H1R0N9"/>